<feature type="transmembrane region" description="Helical" evidence="1">
    <location>
        <begin position="22"/>
        <end position="43"/>
    </location>
</feature>
<evidence type="ECO:0000256" key="1">
    <source>
        <dbReference type="SAM" id="Phobius"/>
    </source>
</evidence>
<name>A0A8B9MAA6_9AVES</name>
<evidence type="ECO:0000313" key="3">
    <source>
        <dbReference type="Proteomes" id="UP000694541"/>
    </source>
</evidence>
<keyword evidence="1" id="KW-1133">Transmembrane helix</keyword>
<accession>A0A8B9MAA6</accession>
<reference evidence="2" key="2">
    <citation type="submission" date="2025-09" db="UniProtKB">
        <authorList>
            <consortium name="Ensembl"/>
        </authorList>
    </citation>
    <scope>IDENTIFICATION</scope>
</reference>
<reference evidence="2" key="1">
    <citation type="submission" date="2025-08" db="UniProtKB">
        <authorList>
            <consortium name="Ensembl"/>
        </authorList>
    </citation>
    <scope>IDENTIFICATION</scope>
</reference>
<keyword evidence="1" id="KW-0472">Membrane</keyword>
<keyword evidence="3" id="KW-1185">Reference proteome</keyword>
<proteinExistence type="predicted"/>
<sequence length="85" mass="9652">MGDAGMEPNISPPDNSAQQDSAFSMMDLFLISLIVGLFTYWFFFRKKKEEVPDLPKMQSVKASGCTSELLRISYLDKSGEKWTCF</sequence>
<protein>
    <submittedName>
        <fullName evidence="2">Uncharacterized protein</fullName>
    </submittedName>
</protein>
<evidence type="ECO:0000313" key="2">
    <source>
        <dbReference type="Ensembl" id="ENSANIP00000004568.1"/>
    </source>
</evidence>
<dbReference type="AlphaFoldDB" id="A0A8B9MAA6"/>
<organism evidence="2 3">
    <name type="scientific">Accipiter nisus</name>
    <name type="common">Eurasian sparrowhawk</name>
    <dbReference type="NCBI Taxonomy" id="211598"/>
    <lineage>
        <taxon>Eukaryota</taxon>
        <taxon>Metazoa</taxon>
        <taxon>Chordata</taxon>
        <taxon>Craniata</taxon>
        <taxon>Vertebrata</taxon>
        <taxon>Euteleostomi</taxon>
        <taxon>Archelosauria</taxon>
        <taxon>Archosauria</taxon>
        <taxon>Dinosauria</taxon>
        <taxon>Saurischia</taxon>
        <taxon>Theropoda</taxon>
        <taxon>Coelurosauria</taxon>
        <taxon>Aves</taxon>
        <taxon>Neognathae</taxon>
        <taxon>Neoaves</taxon>
        <taxon>Telluraves</taxon>
        <taxon>Accipitrimorphae</taxon>
        <taxon>Accipitriformes</taxon>
        <taxon>Accipitridae</taxon>
        <taxon>Accipitrinae</taxon>
        <taxon>Accipiter</taxon>
    </lineage>
</organism>
<keyword evidence="1" id="KW-0812">Transmembrane</keyword>
<dbReference type="Proteomes" id="UP000694541">
    <property type="component" value="Unplaced"/>
</dbReference>
<dbReference type="Ensembl" id="ENSANIT00000004712.1">
    <property type="protein sequence ID" value="ENSANIP00000004568.1"/>
    <property type="gene ID" value="ENSANIG00000003096.1"/>
</dbReference>